<dbReference type="Proteomes" id="UP001168575">
    <property type="component" value="Unassembled WGS sequence"/>
</dbReference>
<name>A0AA43RGI0_9ACTN</name>
<dbReference type="EMBL" id="JAUMVS010000010">
    <property type="protein sequence ID" value="MDO4841315.1"/>
    <property type="molecule type" value="Genomic_DNA"/>
</dbReference>
<protein>
    <submittedName>
        <fullName evidence="1">Helix-turn-helix transcriptional regulator</fullName>
    </submittedName>
</protein>
<dbReference type="Gene3D" id="1.10.260.40">
    <property type="entry name" value="lambda repressor-like DNA-binding domains"/>
    <property type="match status" value="1"/>
</dbReference>
<proteinExistence type="predicted"/>
<sequence>MSLTNELLNEIISTTSLDNFFATNHVSKYSLYDYLTILLEAKGLKQADVIKEAGINYTYGYEIFTGRKTSPSRDIVIMLALVMKCNLDETNRLLKISNNSELYSKNKRDVILIYAVLHEYSILSTNGELHRFGQTLLGEEK</sequence>
<dbReference type="InterPro" id="IPR010982">
    <property type="entry name" value="Lambda_DNA-bd_dom_sf"/>
</dbReference>
<accession>A0AA43RGI0</accession>
<reference evidence="1" key="1">
    <citation type="submission" date="2023-07" db="EMBL/GenBank/DDBJ databases">
        <title>Between Cages and Wild: Unraveling the Impact of Captivity on Animal Microbiomes and Antimicrobial Resistance.</title>
        <authorList>
            <person name="Schmartz G.P."/>
            <person name="Rehner J."/>
            <person name="Schuff M.J."/>
            <person name="Becker S.L."/>
            <person name="Kravczyk M."/>
            <person name="Gurevich A."/>
            <person name="Francke R."/>
            <person name="Mueller R."/>
            <person name="Keller V."/>
            <person name="Keller A."/>
        </authorList>
    </citation>
    <scope>NUCLEOTIDE SEQUENCE</scope>
    <source>
        <strain evidence="1">S12M_St_49</strain>
    </source>
</reference>
<dbReference type="SUPFAM" id="SSF47413">
    <property type="entry name" value="lambda repressor-like DNA-binding domains"/>
    <property type="match status" value="1"/>
</dbReference>
<dbReference type="InterPro" id="IPR001387">
    <property type="entry name" value="Cro/C1-type_HTH"/>
</dbReference>
<evidence type="ECO:0000313" key="2">
    <source>
        <dbReference type="Proteomes" id="UP001168575"/>
    </source>
</evidence>
<organism evidence="1 2">
    <name type="scientific">Phoenicibacter congonensis</name>
    <dbReference type="NCBI Taxonomy" id="1944646"/>
    <lineage>
        <taxon>Bacteria</taxon>
        <taxon>Bacillati</taxon>
        <taxon>Actinomycetota</taxon>
        <taxon>Coriobacteriia</taxon>
        <taxon>Eggerthellales</taxon>
        <taxon>Eggerthellaceae</taxon>
        <taxon>Phoenicibacter</taxon>
    </lineage>
</organism>
<comment type="caution">
    <text evidence="1">The sequence shown here is derived from an EMBL/GenBank/DDBJ whole genome shotgun (WGS) entry which is preliminary data.</text>
</comment>
<evidence type="ECO:0000313" key="1">
    <source>
        <dbReference type="EMBL" id="MDO4841315.1"/>
    </source>
</evidence>
<dbReference type="AlphaFoldDB" id="A0AA43RGI0"/>
<dbReference type="GO" id="GO:0003677">
    <property type="term" value="F:DNA binding"/>
    <property type="evidence" value="ECO:0007669"/>
    <property type="project" value="InterPro"/>
</dbReference>
<keyword evidence="2" id="KW-1185">Reference proteome</keyword>
<dbReference type="CDD" id="cd00093">
    <property type="entry name" value="HTH_XRE"/>
    <property type="match status" value="1"/>
</dbReference>
<gene>
    <name evidence="1" type="ORF">Q3982_01375</name>
</gene>